<protein>
    <submittedName>
        <fullName evidence="1">37838_t:CDS:1</fullName>
    </submittedName>
</protein>
<keyword evidence="2" id="KW-1185">Reference proteome</keyword>
<evidence type="ECO:0000313" key="2">
    <source>
        <dbReference type="Proteomes" id="UP000789901"/>
    </source>
</evidence>
<proteinExistence type="predicted"/>
<dbReference type="Proteomes" id="UP000789901">
    <property type="component" value="Unassembled WGS sequence"/>
</dbReference>
<sequence length="57" mass="6628">MPGILDIWVNYKFHNNDDENNDNNNELSLLPPITITKTTEVLEKVIKFQESLEVRKG</sequence>
<gene>
    <name evidence="1" type="ORF">GMARGA_LOCUS23324</name>
</gene>
<reference evidence="1 2" key="1">
    <citation type="submission" date="2021-06" db="EMBL/GenBank/DDBJ databases">
        <authorList>
            <person name="Kallberg Y."/>
            <person name="Tangrot J."/>
            <person name="Rosling A."/>
        </authorList>
    </citation>
    <scope>NUCLEOTIDE SEQUENCE [LARGE SCALE GENOMIC DNA]</scope>
    <source>
        <strain evidence="1 2">120-4 pot B 10/14</strain>
    </source>
</reference>
<accession>A0ABN7VVD7</accession>
<dbReference type="EMBL" id="CAJVQB010023486">
    <property type="protein sequence ID" value="CAG8802011.1"/>
    <property type="molecule type" value="Genomic_DNA"/>
</dbReference>
<comment type="caution">
    <text evidence="1">The sequence shown here is derived from an EMBL/GenBank/DDBJ whole genome shotgun (WGS) entry which is preliminary data.</text>
</comment>
<feature type="non-terminal residue" evidence="1">
    <location>
        <position position="57"/>
    </location>
</feature>
<name>A0ABN7VVD7_GIGMA</name>
<evidence type="ECO:0000313" key="1">
    <source>
        <dbReference type="EMBL" id="CAG8802011.1"/>
    </source>
</evidence>
<organism evidence="1 2">
    <name type="scientific">Gigaspora margarita</name>
    <dbReference type="NCBI Taxonomy" id="4874"/>
    <lineage>
        <taxon>Eukaryota</taxon>
        <taxon>Fungi</taxon>
        <taxon>Fungi incertae sedis</taxon>
        <taxon>Mucoromycota</taxon>
        <taxon>Glomeromycotina</taxon>
        <taxon>Glomeromycetes</taxon>
        <taxon>Diversisporales</taxon>
        <taxon>Gigasporaceae</taxon>
        <taxon>Gigaspora</taxon>
    </lineage>
</organism>